<accession>A0AAV4C631</accession>
<evidence type="ECO:0000313" key="2">
    <source>
        <dbReference type="EMBL" id="GFO26928.1"/>
    </source>
</evidence>
<keyword evidence="3" id="KW-1185">Reference proteome</keyword>
<organism evidence="2 3">
    <name type="scientific">Plakobranchus ocellatus</name>
    <dbReference type="NCBI Taxonomy" id="259542"/>
    <lineage>
        <taxon>Eukaryota</taxon>
        <taxon>Metazoa</taxon>
        <taxon>Spiralia</taxon>
        <taxon>Lophotrochozoa</taxon>
        <taxon>Mollusca</taxon>
        <taxon>Gastropoda</taxon>
        <taxon>Heterobranchia</taxon>
        <taxon>Euthyneura</taxon>
        <taxon>Panpulmonata</taxon>
        <taxon>Sacoglossa</taxon>
        <taxon>Placobranchoidea</taxon>
        <taxon>Plakobranchidae</taxon>
        <taxon>Plakobranchus</taxon>
    </lineage>
</organism>
<proteinExistence type="predicted"/>
<gene>
    <name evidence="2" type="ORF">PoB_005343300</name>
</gene>
<comment type="caution">
    <text evidence="2">The sequence shown here is derived from an EMBL/GenBank/DDBJ whole genome shotgun (WGS) entry which is preliminary data.</text>
</comment>
<dbReference type="Proteomes" id="UP000735302">
    <property type="component" value="Unassembled WGS sequence"/>
</dbReference>
<dbReference type="EMBL" id="BLXT01005873">
    <property type="protein sequence ID" value="GFO26928.1"/>
    <property type="molecule type" value="Genomic_DNA"/>
</dbReference>
<evidence type="ECO:0000313" key="3">
    <source>
        <dbReference type="Proteomes" id="UP000735302"/>
    </source>
</evidence>
<reference evidence="2 3" key="1">
    <citation type="journal article" date="2021" name="Elife">
        <title>Chloroplast acquisition without the gene transfer in kleptoplastic sea slugs, Plakobranchus ocellatus.</title>
        <authorList>
            <person name="Maeda T."/>
            <person name="Takahashi S."/>
            <person name="Yoshida T."/>
            <person name="Shimamura S."/>
            <person name="Takaki Y."/>
            <person name="Nagai Y."/>
            <person name="Toyoda A."/>
            <person name="Suzuki Y."/>
            <person name="Arimoto A."/>
            <person name="Ishii H."/>
            <person name="Satoh N."/>
            <person name="Nishiyama T."/>
            <person name="Hasebe M."/>
            <person name="Maruyama T."/>
            <person name="Minagawa J."/>
            <person name="Obokata J."/>
            <person name="Shigenobu S."/>
        </authorList>
    </citation>
    <scope>NUCLEOTIDE SEQUENCE [LARGE SCALE GENOMIC DNA]</scope>
</reference>
<feature type="compositionally biased region" description="Basic and acidic residues" evidence="1">
    <location>
        <begin position="208"/>
        <end position="218"/>
    </location>
</feature>
<protein>
    <submittedName>
        <fullName evidence="2">Uncharacterized protein</fullName>
    </submittedName>
</protein>
<dbReference type="AlphaFoldDB" id="A0AAV4C631"/>
<feature type="region of interest" description="Disordered" evidence="1">
    <location>
        <begin position="162"/>
        <end position="218"/>
    </location>
</feature>
<evidence type="ECO:0000256" key="1">
    <source>
        <dbReference type="SAM" id="MobiDB-lite"/>
    </source>
</evidence>
<name>A0AAV4C631_9GAST</name>
<sequence length="218" mass="23927">MSNRLFQSSTCFKSKPPFNLDPFSIVLLSFSMTSRIQAFAPSVLLIGVSGFDTDYLYSRFLTTQSTVLRSKSLHNNDDSGEPCFAGPLFNLSKKSLSDHLVHKSTPQDDQDLNYIKRPVGKPVLTSSEVLSQVPHYIALIVAILFPGHHVWFKEKRQRYSASPQHGDLRLSGPPSGQGAGGGARARDRGVTADLRTATPSTVPPPPPDKVHTFHQDIA</sequence>